<keyword evidence="2" id="KW-0723">Serine/threonine-protein kinase</keyword>
<dbReference type="GO" id="GO:0007165">
    <property type="term" value="P:signal transduction"/>
    <property type="evidence" value="ECO:0007669"/>
    <property type="project" value="TreeGrafter"/>
</dbReference>
<dbReference type="EC" id="2.7.11.1" evidence="1"/>
<dbReference type="SMART" id="SM00220">
    <property type="entry name" value="S_TKc"/>
    <property type="match status" value="1"/>
</dbReference>
<dbReference type="SUPFAM" id="SSF56112">
    <property type="entry name" value="Protein kinase-like (PK-like)"/>
    <property type="match status" value="1"/>
</dbReference>
<protein>
    <recommendedName>
        <fullName evidence="1">non-specific serine/threonine protein kinase</fullName>
        <ecNumber evidence="1">2.7.11.1</ecNumber>
    </recommendedName>
</protein>
<feature type="compositionally biased region" description="Pro residues" evidence="10">
    <location>
        <begin position="430"/>
        <end position="445"/>
    </location>
</feature>
<dbReference type="Proteomes" id="UP001157974">
    <property type="component" value="Unassembled WGS sequence"/>
</dbReference>
<evidence type="ECO:0000256" key="4">
    <source>
        <dbReference type="ARBA" id="ARBA00022741"/>
    </source>
</evidence>
<reference evidence="12 13" key="1">
    <citation type="journal article" date="2023" name="Nat. Commun.">
        <title>Origin of minicircular mitochondrial genomes in red algae.</title>
        <authorList>
            <person name="Lee Y."/>
            <person name="Cho C.H."/>
            <person name="Lee Y.M."/>
            <person name="Park S.I."/>
            <person name="Yang J.H."/>
            <person name="West J.A."/>
            <person name="Bhattacharya D."/>
            <person name="Yoon H.S."/>
        </authorList>
    </citation>
    <scope>NUCLEOTIDE SEQUENCE [LARGE SCALE GENOMIC DNA]</scope>
    <source>
        <strain evidence="12 13">CCMP1338</strain>
        <tissue evidence="12">Whole cell</tissue>
    </source>
</reference>
<dbReference type="PROSITE" id="PS50011">
    <property type="entry name" value="PROTEIN_KINASE_DOM"/>
    <property type="match status" value="1"/>
</dbReference>
<dbReference type="GO" id="GO:0004674">
    <property type="term" value="F:protein serine/threonine kinase activity"/>
    <property type="evidence" value="ECO:0007669"/>
    <property type="project" value="UniProtKB-KW"/>
</dbReference>
<dbReference type="PANTHER" id="PTHR43895">
    <property type="entry name" value="CALCIUM/CALMODULIN-DEPENDENT PROTEIN KINASE KINASE-RELATED"/>
    <property type="match status" value="1"/>
</dbReference>
<keyword evidence="4 9" id="KW-0547">Nucleotide-binding</keyword>
<keyword evidence="13" id="KW-1185">Reference proteome</keyword>
<feature type="binding site" evidence="9">
    <location>
        <position position="36"/>
    </location>
    <ligand>
        <name>ATP</name>
        <dbReference type="ChEBI" id="CHEBI:30616"/>
    </ligand>
</feature>
<gene>
    <name evidence="12" type="ORF">NDN08_000045</name>
</gene>
<dbReference type="CDD" id="cd14003">
    <property type="entry name" value="STKc_AMPK-like"/>
    <property type="match status" value="1"/>
</dbReference>
<dbReference type="PROSITE" id="PS00107">
    <property type="entry name" value="PROTEIN_KINASE_ATP"/>
    <property type="match status" value="1"/>
</dbReference>
<evidence type="ECO:0000256" key="6">
    <source>
        <dbReference type="ARBA" id="ARBA00022840"/>
    </source>
</evidence>
<evidence type="ECO:0000256" key="1">
    <source>
        <dbReference type="ARBA" id="ARBA00012513"/>
    </source>
</evidence>
<dbReference type="FunFam" id="3.30.200.20:FF:000003">
    <property type="entry name" value="Non-specific serine/threonine protein kinase"/>
    <property type="match status" value="1"/>
</dbReference>
<dbReference type="InterPro" id="IPR017441">
    <property type="entry name" value="Protein_kinase_ATP_BS"/>
</dbReference>
<comment type="catalytic activity">
    <reaction evidence="7">
        <text>L-threonyl-[protein] + ATP = O-phospho-L-threonyl-[protein] + ADP + H(+)</text>
        <dbReference type="Rhea" id="RHEA:46608"/>
        <dbReference type="Rhea" id="RHEA-COMP:11060"/>
        <dbReference type="Rhea" id="RHEA-COMP:11605"/>
        <dbReference type="ChEBI" id="CHEBI:15378"/>
        <dbReference type="ChEBI" id="CHEBI:30013"/>
        <dbReference type="ChEBI" id="CHEBI:30616"/>
        <dbReference type="ChEBI" id="CHEBI:61977"/>
        <dbReference type="ChEBI" id="CHEBI:456216"/>
        <dbReference type="EC" id="2.7.11.1"/>
    </reaction>
</comment>
<proteinExistence type="predicted"/>
<dbReference type="EMBL" id="JAMWBK010000013">
    <property type="protein sequence ID" value="KAJ8900744.1"/>
    <property type="molecule type" value="Genomic_DNA"/>
</dbReference>
<evidence type="ECO:0000313" key="13">
    <source>
        <dbReference type="Proteomes" id="UP001157974"/>
    </source>
</evidence>
<evidence type="ECO:0000256" key="9">
    <source>
        <dbReference type="PROSITE-ProRule" id="PRU10141"/>
    </source>
</evidence>
<evidence type="ECO:0000256" key="8">
    <source>
        <dbReference type="ARBA" id="ARBA00048679"/>
    </source>
</evidence>
<keyword evidence="6 9" id="KW-0067">ATP-binding</keyword>
<sequence>MAKVGPYIVTETLGTGTFGKVKLAKHKETNVEYAIKILDKKDIKEQELTINVRREIAIMKALNHENIVNLREVLSSKHKLYIVMDLVRGGELFEMIEKKGELDEKTARKYFQQLVDGIEYCHRRGVFHRDLKPENLLLDENGILKITDFGVSSVKKREGDMLFTAVGTPYYCAPEILLNSPQGYNGEKVDTWSCGVILYLLLVGDLPFQHDEMNVLYEMIKQCKVIYPSSLSPGAKDMLSKMLVKEADKRYTLVDVKMHPWFRVDYVPVNGSSVGSGLGEDNGSRNDVLKNRSGASLPPVDENRRSGELLTGNIGPAQLVNRLEGLGNGPALRSGSGSRKGSKGAKELARAGSGTNKSSAPPEEANSPAPNRMTPGVSPISIPRGPASPGAPPKHQLSSPMHPQLERGYAEQQQQPSPQVAVGPPMTAQPAPPPPVEHRAPPPPKVAVIAPKYEGKDMLDFVRDALPGKPQKKLEDVVAKLSEVDIDCVEDVQAVADTTATPEELRKWLEKESALPAVTSMRITKMFFS</sequence>
<dbReference type="PROSITE" id="PS00108">
    <property type="entry name" value="PROTEIN_KINASE_ST"/>
    <property type="match status" value="1"/>
</dbReference>
<dbReference type="AlphaFoldDB" id="A0AAV8UFE5"/>
<evidence type="ECO:0000256" key="5">
    <source>
        <dbReference type="ARBA" id="ARBA00022777"/>
    </source>
</evidence>
<feature type="compositionally biased region" description="Low complexity" evidence="10">
    <location>
        <begin position="358"/>
        <end position="371"/>
    </location>
</feature>
<evidence type="ECO:0000256" key="3">
    <source>
        <dbReference type="ARBA" id="ARBA00022679"/>
    </source>
</evidence>
<dbReference type="FunFam" id="1.10.510.10:FF:000571">
    <property type="entry name" value="Maternal embryonic leucine zipper kinase"/>
    <property type="match status" value="1"/>
</dbReference>
<evidence type="ECO:0000256" key="7">
    <source>
        <dbReference type="ARBA" id="ARBA00047899"/>
    </source>
</evidence>
<dbReference type="Gene3D" id="1.10.510.10">
    <property type="entry name" value="Transferase(Phosphotransferase) domain 1"/>
    <property type="match status" value="1"/>
</dbReference>
<keyword evidence="5" id="KW-0418">Kinase</keyword>
<name>A0AAV8UFE5_9RHOD</name>
<comment type="catalytic activity">
    <reaction evidence="8">
        <text>L-seryl-[protein] + ATP = O-phospho-L-seryl-[protein] + ADP + H(+)</text>
        <dbReference type="Rhea" id="RHEA:17989"/>
        <dbReference type="Rhea" id="RHEA-COMP:9863"/>
        <dbReference type="Rhea" id="RHEA-COMP:11604"/>
        <dbReference type="ChEBI" id="CHEBI:15378"/>
        <dbReference type="ChEBI" id="CHEBI:29999"/>
        <dbReference type="ChEBI" id="CHEBI:30616"/>
        <dbReference type="ChEBI" id="CHEBI:83421"/>
        <dbReference type="ChEBI" id="CHEBI:456216"/>
        <dbReference type="EC" id="2.7.11.1"/>
    </reaction>
</comment>
<evidence type="ECO:0000313" key="12">
    <source>
        <dbReference type="EMBL" id="KAJ8900744.1"/>
    </source>
</evidence>
<feature type="domain" description="Protein kinase" evidence="11">
    <location>
        <begin position="7"/>
        <end position="262"/>
    </location>
</feature>
<organism evidence="12 13">
    <name type="scientific">Rhodosorus marinus</name>
    <dbReference type="NCBI Taxonomy" id="101924"/>
    <lineage>
        <taxon>Eukaryota</taxon>
        <taxon>Rhodophyta</taxon>
        <taxon>Stylonematophyceae</taxon>
        <taxon>Stylonematales</taxon>
        <taxon>Stylonemataceae</taxon>
        <taxon>Rhodosorus</taxon>
    </lineage>
</organism>
<comment type="caution">
    <text evidence="12">The sequence shown here is derived from an EMBL/GenBank/DDBJ whole genome shotgun (WGS) entry which is preliminary data.</text>
</comment>
<evidence type="ECO:0000259" key="11">
    <source>
        <dbReference type="PROSITE" id="PS50011"/>
    </source>
</evidence>
<feature type="region of interest" description="Disordered" evidence="10">
    <location>
        <begin position="325"/>
        <end position="445"/>
    </location>
</feature>
<evidence type="ECO:0000256" key="2">
    <source>
        <dbReference type="ARBA" id="ARBA00022527"/>
    </source>
</evidence>
<dbReference type="InterPro" id="IPR000719">
    <property type="entry name" value="Prot_kinase_dom"/>
</dbReference>
<dbReference type="GO" id="GO:0005524">
    <property type="term" value="F:ATP binding"/>
    <property type="evidence" value="ECO:0007669"/>
    <property type="project" value="UniProtKB-UniRule"/>
</dbReference>
<accession>A0AAV8UFE5</accession>
<dbReference type="InterPro" id="IPR011009">
    <property type="entry name" value="Kinase-like_dom_sf"/>
</dbReference>
<evidence type="ECO:0000256" key="10">
    <source>
        <dbReference type="SAM" id="MobiDB-lite"/>
    </source>
</evidence>
<feature type="region of interest" description="Disordered" evidence="10">
    <location>
        <begin position="276"/>
        <end position="313"/>
    </location>
</feature>
<dbReference type="InterPro" id="IPR008271">
    <property type="entry name" value="Ser/Thr_kinase_AS"/>
</dbReference>
<keyword evidence="3" id="KW-0808">Transferase</keyword>
<dbReference type="PANTHER" id="PTHR43895:SF32">
    <property type="entry name" value="SERINE_THREONINE-PROTEIN KINASE CHK1"/>
    <property type="match status" value="1"/>
</dbReference>
<dbReference type="Pfam" id="PF00069">
    <property type="entry name" value="Pkinase"/>
    <property type="match status" value="1"/>
</dbReference>